<gene>
    <name evidence="3" type="ORF">FCE95_13445</name>
</gene>
<evidence type="ECO:0000313" key="3">
    <source>
        <dbReference type="EMBL" id="TKR31066.1"/>
    </source>
</evidence>
<dbReference type="GO" id="GO:0006355">
    <property type="term" value="P:regulation of DNA-templated transcription"/>
    <property type="evidence" value="ECO:0007669"/>
    <property type="project" value="InterPro"/>
</dbReference>
<dbReference type="EMBL" id="SZUA01000002">
    <property type="protein sequence ID" value="TKR31066.1"/>
    <property type="molecule type" value="Genomic_DNA"/>
</dbReference>
<dbReference type="Pfam" id="PF13414">
    <property type="entry name" value="TPR_11"/>
    <property type="match status" value="1"/>
</dbReference>
<dbReference type="InterPro" id="IPR019734">
    <property type="entry name" value="TPR_rpt"/>
</dbReference>
<dbReference type="Pfam" id="PF14559">
    <property type="entry name" value="TPR_19"/>
    <property type="match status" value="1"/>
</dbReference>
<dbReference type="SUPFAM" id="SSF46955">
    <property type="entry name" value="Putative DNA-binding domain"/>
    <property type="match status" value="1"/>
</dbReference>
<organism evidence="3 4">
    <name type="scientific">Luteimonas gilva</name>
    <dbReference type="NCBI Taxonomy" id="2572684"/>
    <lineage>
        <taxon>Bacteria</taxon>
        <taxon>Pseudomonadati</taxon>
        <taxon>Pseudomonadota</taxon>
        <taxon>Gammaproteobacteria</taxon>
        <taxon>Lysobacterales</taxon>
        <taxon>Lysobacteraceae</taxon>
        <taxon>Luteimonas</taxon>
    </lineage>
</organism>
<dbReference type="AlphaFoldDB" id="A0A4U5JQD1"/>
<dbReference type="InterPro" id="IPR052943">
    <property type="entry name" value="TMTC_O-mannosyl-trnsfr"/>
</dbReference>
<dbReference type="PROSITE" id="PS50005">
    <property type="entry name" value="TPR"/>
    <property type="match status" value="1"/>
</dbReference>
<dbReference type="OrthoDB" id="9798174at2"/>
<accession>A0A4U5JQD1</accession>
<keyword evidence="1" id="KW-0802">TPR repeat</keyword>
<sequence>MHAYGVRDVEKLLGLPRSTIRSLVEAGFVAPERGARNTWRFSFQDLIVLRTARALATANVPRRRILRALKELRRRLPETMPLSGLSIGAVGDEVVVREGGGRWQAESGQYLLGFESDPDGGALRILDAARPREQPPNDAVPDYDEATGEENAEAAVRAYQRALMSDPSRLDARINLGRLLHELGRYDEAERTYRGGAAELEPDPLLQYNLGVLLDDLERKPEAVDAYETALRADPDFADCHYNLALLYEELNEPRQALRHMAQYRRLQKRGD</sequence>
<dbReference type="SUPFAM" id="SSF48452">
    <property type="entry name" value="TPR-like"/>
    <property type="match status" value="1"/>
</dbReference>
<evidence type="ECO:0000259" key="2">
    <source>
        <dbReference type="Pfam" id="PF13411"/>
    </source>
</evidence>
<dbReference type="Pfam" id="PF13411">
    <property type="entry name" value="MerR_1"/>
    <property type="match status" value="1"/>
</dbReference>
<dbReference type="RefSeq" id="WP_137267496.1">
    <property type="nucleotide sequence ID" value="NZ_SZUA01000002.1"/>
</dbReference>
<dbReference type="SMART" id="SM00028">
    <property type="entry name" value="TPR"/>
    <property type="match status" value="3"/>
</dbReference>
<dbReference type="InterPro" id="IPR000551">
    <property type="entry name" value="MerR-type_HTH_dom"/>
</dbReference>
<keyword evidence="4" id="KW-1185">Reference proteome</keyword>
<proteinExistence type="predicted"/>
<evidence type="ECO:0000313" key="4">
    <source>
        <dbReference type="Proteomes" id="UP000308707"/>
    </source>
</evidence>
<dbReference type="PANTHER" id="PTHR44809">
    <property type="match status" value="1"/>
</dbReference>
<dbReference type="PANTHER" id="PTHR44809:SF1">
    <property type="entry name" value="PROTEIN O-MANNOSYL-TRANSFERASE TMTC1"/>
    <property type="match status" value="1"/>
</dbReference>
<reference evidence="3 4" key="1">
    <citation type="submission" date="2019-04" db="EMBL/GenBank/DDBJ databases">
        <title>Reference strain of H23.</title>
        <authorList>
            <person name="Luo X."/>
        </authorList>
    </citation>
    <scope>NUCLEOTIDE SEQUENCE [LARGE SCALE GENOMIC DNA]</scope>
    <source>
        <strain evidence="3 4">H23</strain>
    </source>
</reference>
<name>A0A4U5JQD1_9GAMM</name>
<feature type="repeat" description="TPR" evidence="1">
    <location>
        <begin position="204"/>
        <end position="237"/>
    </location>
</feature>
<dbReference type="InterPro" id="IPR011990">
    <property type="entry name" value="TPR-like_helical_dom_sf"/>
</dbReference>
<dbReference type="GO" id="GO:0003677">
    <property type="term" value="F:DNA binding"/>
    <property type="evidence" value="ECO:0007669"/>
    <property type="project" value="InterPro"/>
</dbReference>
<dbReference type="InterPro" id="IPR009061">
    <property type="entry name" value="DNA-bd_dom_put_sf"/>
</dbReference>
<evidence type="ECO:0000256" key="1">
    <source>
        <dbReference type="PROSITE-ProRule" id="PRU00339"/>
    </source>
</evidence>
<dbReference type="Proteomes" id="UP000308707">
    <property type="component" value="Unassembled WGS sequence"/>
</dbReference>
<feature type="domain" description="HTH merR-type" evidence="2">
    <location>
        <begin position="6"/>
        <end position="69"/>
    </location>
</feature>
<dbReference type="Gene3D" id="1.10.1660.10">
    <property type="match status" value="1"/>
</dbReference>
<comment type="caution">
    <text evidence="3">The sequence shown here is derived from an EMBL/GenBank/DDBJ whole genome shotgun (WGS) entry which is preliminary data.</text>
</comment>
<dbReference type="Gene3D" id="1.25.40.10">
    <property type="entry name" value="Tetratricopeptide repeat domain"/>
    <property type="match status" value="1"/>
</dbReference>
<protein>
    <submittedName>
        <fullName evidence="3">Tetratricopeptide repeat protein</fullName>
    </submittedName>
</protein>